<sequence length="37" mass="3933">MARASLPGRNNDISSLYQTSSLRKPPQASSISLDPSS</sequence>
<protein>
    <submittedName>
        <fullName evidence="2">Uncharacterized protein</fullName>
    </submittedName>
</protein>
<dbReference type="HOGENOM" id="CLU_3351023_0_0_1"/>
<accession>T0KIB4</accession>
<gene>
    <name evidence="2" type="ORF">CGLO_07777</name>
</gene>
<comment type="caution">
    <text evidence="2">The sequence shown here is derived from an EMBL/GenBank/DDBJ whole genome shotgun (WGS) entry which is preliminary data.</text>
</comment>
<reference evidence="3" key="1">
    <citation type="journal article" date="2013" name="Mol. Plant Microbe Interact.">
        <title>Global aspects of pacC regulation of pathogenicity genes in Colletotrichum gloeosporioides as revealed by transcriptome analysis.</title>
        <authorList>
            <person name="Alkan N."/>
            <person name="Meng X."/>
            <person name="Friedlander G."/>
            <person name="Reuveni E."/>
            <person name="Sukno S."/>
            <person name="Sherman A."/>
            <person name="Thon M."/>
            <person name="Fluhr R."/>
            <person name="Prusky D."/>
        </authorList>
    </citation>
    <scope>NUCLEOTIDE SEQUENCE [LARGE SCALE GENOMIC DNA]</scope>
    <source>
        <strain evidence="3">Cg-14</strain>
    </source>
</reference>
<dbReference type="Proteomes" id="UP000015530">
    <property type="component" value="Unassembled WGS sequence"/>
</dbReference>
<name>T0KIB4_COLGC</name>
<feature type="compositionally biased region" description="Polar residues" evidence="1">
    <location>
        <begin position="11"/>
        <end position="37"/>
    </location>
</feature>
<proteinExistence type="predicted"/>
<feature type="region of interest" description="Disordered" evidence="1">
    <location>
        <begin position="1"/>
        <end position="37"/>
    </location>
</feature>
<dbReference type="EMBL" id="AMYD01001566">
    <property type="protein sequence ID" value="EQB52588.1"/>
    <property type="molecule type" value="Genomic_DNA"/>
</dbReference>
<evidence type="ECO:0000313" key="3">
    <source>
        <dbReference type="Proteomes" id="UP000015530"/>
    </source>
</evidence>
<evidence type="ECO:0000313" key="2">
    <source>
        <dbReference type="EMBL" id="EQB52588.1"/>
    </source>
</evidence>
<dbReference type="AlphaFoldDB" id="T0KIB4"/>
<evidence type="ECO:0000256" key="1">
    <source>
        <dbReference type="SAM" id="MobiDB-lite"/>
    </source>
</evidence>
<organism evidence="2 3">
    <name type="scientific">Colletotrichum gloeosporioides (strain Cg-14)</name>
    <name type="common">Anthracnose fungus</name>
    <name type="synonym">Glomerella cingulata</name>
    <dbReference type="NCBI Taxonomy" id="1237896"/>
    <lineage>
        <taxon>Eukaryota</taxon>
        <taxon>Fungi</taxon>
        <taxon>Dikarya</taxon>
        <taxon>Ascomycota</taxon>
        <taxon>Pezizomycotina</taxon>
        <taxon>Sordariomycetes</taxon>
        <taxon>Hypocreomycetidae</taxon>
        <taxon>Glomerellales</taxon>
        <taxon>Glomerellaceae</taxon>
        <taxon>Colletotrichum</taxon>
        <taxon>Colletotrichum gloeosporioides species complex</taxon>
    </lineage>
</organism>